<dbReference type="eggNOG" id="COG1216">
    <property type="taxonomic scope" value="Bacteria"/>
</dbReference>
<evidence type="ECO:0000259" key="2">
    <source>
        <dbReference type="Pfam" id="PF00535"/>
    </source>
</evidence>
<keyword evidence="1" id="KW-0812">Transmembrane</keyword>
<keyword evidence="4" id="KW-1185">Reference proteome</keyword>
<name>Q21IV1_SACD2</name>
<evidence type="ECO:0000313" key="4">
    <source>
        <dbReference type="Proteomes" id="UP000001947"/>
    </source>
</evidence>
<proteinExistence type="predicted"/>
<protein>
    <submittedName>
        <fullName evidence="3">B-glycosyltransferase-like protein</fullName>
    </submittedName>
</protein>
<dbReference type="EMBL" id="CP000282">
    <property type="protein sequence ID" value="ABD81378.1"/>
    <property type="molecule type" value="Genomic_DNA"/>
</dbReference>
<dbReference type="RefSeq" id="WP_011468596.1">
    <property type="nucleotide sequence ID" value="NC_007912.1"/>
</dbReference>
<evidence type="ECO:0000313" key="3">
    <source>
        <dbReference type="EMBL" id="ABD81378.1"/>
    </source>
</evidence>
<dbReference type="CAZy" id="GT2">
    <property type="family name" value="Glycosyltransferase Family 2"/>
</dbReference>
<dbReference type="InterPro" id="IPR029044">
    <property type="entry name" value="Nucleotide-diphossugar_trans"/>
</dbReference>
<dbReference type="InterPro" id="IPR001173">
    <property type="entry name" value="Glyco_trans_2-like"/>
</dbReference>
<dbReference type="KEGG" id="sde:Sde_2118"/>
<keyword evidence="3" id="KW-0808">Transferase</keyword>
<dbReference type="HOGENOM" id="CLU_025996_21_1_6"/>
<keyword evidence="1" id="KW-1133">Transmembrane helix</keyword>
<dbReference type="Proteomes" id="UP000001947">
    <property type="component" value="Chromosome"/>
</dbReference>
<organism evidence="3 4">
    <name type="scientific">Saccharophagus degradans (strain 2-40 / ATCC 43961 / DSM 17024)</name>
    <dbReference type="NCBI Taxonomy" id="203122"/>
    <lineage>
        <taxon>Bacteria</taxon>
        <taxon>Pseudomonadati</taxon>
        <taxon>Pseudomonadota</taxon>
        <taxon>Gammaproteobacteria</taxon>
        <taxon>Cellvibrionales</taxon>
        <taxon>Cellvibrionaceae</taxon>
        <taxon>Saccharophagus</taxon>
    </lineage>
</organism>
<feature type="domain" description="Glycosyltransferase 2-like" evidence="2">
    <location>
        <begin position="6"/>
        <end position="90"/>
    </location>
</feature>
<accession>Q21IV1</accession>
<dbReference type="GO" id="GO:0016740">
    <property type="term" value="F:transferase activity"/>
    <property type="evidence" value="ECO:0007669"/>
    <property type="project" value="UniProtKB-KW"/>
</dbReference>
<dbReference type="Gene3D" id="3.90.550.10">
    <property type="entry name" value="Spore Coat Polysaccharide Biosynthesis Protein SpsA, Chain A"/>
    <property type="match status" value="1"/>
</dbReference>
<reference evidence="3 4" key="1">
    <citation type="journal article" date="2008" name="PLoS Genet.">
        <title>Complete genome sequence of the complex carbohydrate-degrading marine bacterium, Saccharophagus degradans strain 2-40 T.</title>
        <authorList>
            <person name="Weiner R.M."/>
            <person name="Taylor L.E.II."/>
            <person name="Henrissat B."/>
            <person name="Hauser L."/>
            <person name="Land M."/>
            <person name="Coutinho P.M."/>
            <person name="Rancurel C."/>
            <person name="Saunders E.H."/>
            <person name="Longmire A.G."/>
            <person name="Zhang H."/>
            <person name="Bayer E.A."/>
            <person name="Gilbert H.J."/>
            <person name="Larimer F."/>
            <person name="Zhulin I.B."/>
            <person name="Ekborg N.A."/>
            <person name="Lamed R."/>
            <person name="Richardson P.M."/>
            <person name="Borovok I."/>
            <person name="Hutcheson S."/>
        </authorList>
    </citation>
    <scope>NUCLEOTIDE SEQUENCE [LARGE SCALE GENOMIC DNA]</scope>
    <source>
        <strain evidence="4">2-40 / ATCC 43961 / DSM 17024</strain>
    </source>
</reference>
<dbReference type="GeneID" id="98613790"/>
<evidence type="ECO:0000256" key="1">
    <source>
        <dbReference type="SAM" id="Phobius"/>
    </source>
</evidence>
<dbReference type="AlphaFoldDB" id="Q21IV1"/>
<feature type="transmembrane region" description="Helical" evidence="1">
    <location>
        <begin position="219"/>
        <end position="239"/>
    </location>
</feature>
<dbReference type="OrthoDB" id="9802524at2"/>
<gene>
    <name evidence="3" type="ordered locus">Sde_2118</name>
</gene>
<sequence length="255" mass="29113">MNKILSIVTVNYNSGRNYKKTVESLLPFLAFEEVEFIVIDGGSHDASFGDIKDTSKKIDHLVVERDGGIYDAMNKGIKISTGRWLWFVNCGDIVSCNSEQLLQFLSLEVEGNLIYSDVCTAGGEIKMKFSLGFFMRSALNHQNMIYRRELLADGFNLKYRICSDYQHTLSHYNEIVPLKYRECLCTYSLDGVSSEVSKARRVQVWRERCEAQMTLPKNYMVKYVMVSFSLIVYLIKCIAPELGSLTAKKLKDRGV</sequence>
<dbReference type="Pfam" id="PF00535">
    <property type="entry name" value="Glycos_transf_2"/>
    <property type="match status" value="1"/>
</dbReference>
<keyword evidence="1" id="KW-0472">Membrane</keyword>
<dbReference type="STRING" id="203122.Sde_2118"/>
<dbReference type="SUPFAM" id="SSF53448">
    <property type="entry name" value="Nucleotide-diphospho-sugar transferases"/>
    <property type="match status" value="1"/>
</dbReference>